<organism evidence="1">
    <name type="scientific">Aspergillus niger</name>
    <dbReference type="NCBI Taxonomy" id="5061"/>
    <lineage>
        <taxon>Eukaryota</taxon>
        <taxon>Fungi</taxon>
        <taxon>Dikarya</taxon>
        <taxon>Ascomycota</taxon>
        <taxon>Pezizomycotina</taxon>
        <taxon>Eurotiomycetes</taxon>
        <taxon>Eurotiomycetidae</taxon>
        <taxon>Eurotiales</taxon>
        <taxon>Aspergillaceae</taxon>
        <taxon>Aspergillus</taxon>
        <taxon>Aspergillus subgen. Circumdati</taxon>
    </lineage>
</organism>
<accession>A0AAJ8BR91</accession>
<reference evidence="1" key="1">
    <citation type="submission" date="2025-02" db="EMBL/GenBank/DDBJ databases">
        <authorList>
            <consortium name="NCBI Genome Project"/>
        </authorList>
    </citation>
    <scope>NUCLEOTIDE SEQUENCE</scope>
</reference>
<proteinExistence type="predicted"/>
<reference evidence="1" key="2">
    <citation type="submission" date="2025-08" db="UniProtKB">
        <authorList>
            <consortium name="RefSeq"/>
        </authorList>
    </citation>
    <scope>IDENTIFICATION</scope>
</reference>
<dbReference type="RefSeq" id="XP_059601907.1">
    <property type="nucleotide sequence ID" value="XM_059743568.1"/>
</dbReference>
<dbReference type="AlphaFoldDB" id="A0AAJ8BR91"/>
<dbReference type="VEuPathDB" id="FungiDB:An12g08130"/>
<dbReference type="KEGG" id="ang:An12g08130"/>
<gene>
    <name evidence="1" type="ORF">An12g08130</name>
</gene>
<evidence type="ECO:0000313" key="1">
    <source>
        <dbReference type="RefSeq" id="XP_059601907.1"/>
    </source>
</evidence>
<dbReference type="GeneID" id="84592663"/>
<sequence length="57" mass="6507">MYYGSGRETGGNRYSVRELDTSTFAPLHQPTYNLTHHSQSWIKSCTITVTHSRQFGT</sequence>
<name>A0AAJ8BR91_ASPNG</name>
<protein>
    <submittedName>
        <fullName evidence="1">Uncharacterized protein</fullName>
    </submittedName>
</protein>